<reference evidence="1 2" key="1">
    <citation type="journal article" date="2014" name="Environ. Microbiol.">
        <title>Insights into organohalide respiration and the versatile catabolism of Sulfurospirillum multivorans gained from comparative genomics and physiological studies.</title>
        <authorList>
            <person name="Goris T."/>
            <person name="Schubert T."/>
            <person name="Gadkari J."/>
            <person name="Wubet T."/>
            <person name="Tarkka M."/>
            <person name="Buscot F."/>
            <person name="Adrian L."/>
            <person name="Diekert G."/>
        </authorList>
    </citation>
    <scope>NUCLEOTIDE SEQUENCE [LARGE SCALE GENOMIC DNA]</scope>
    <source>
        <strain evidence="2">DM 12446 / JCM 15788 / NBRC 109480</strain>
    </source>
</reference>
<evidence type="ECO:0000313" key="2">
    <source>
        <dbReference type="Proteomes" id="UP000019322"/>
    </source>
</evidence>
<evidence type="ECO:0000313" key="1">
    <source>
        <dbReference type="EMBL" id="AHJ12969.1"/>
    </source>
</evidence>
<organism evidence="1 2">
    <name type="scientific">Sulfurospirillum multivorans (strain DM 12446 / JCM 15788 / NBRC 109480)</name>
    <dbReference type="NCBI Taxonomy" id="1150621"/>
    <lineage>
        <taxon>Bacteria</taxon>
        <taxon>Pseudomonadati</taxon>
        <taxon>Campylobacterota</taxon>
        <taxon>Epsilonproteobacteria</taxon>
        <taxon>Campylobacterales</taxon>
        <taxon>Sulfurospirillaceae</taxon>
        <taxon>Sulfurospirillum</taxon>
    </lineage>
</organism>
<sequence>MLEQNLITMQQYAVKYKMSTFGVVKLVNAKKLKTIKKNVEGEEREFIIDETVPSLKPLKSETPTESNDETTMNYEVEFHKLLAKYIELQDKYTKLIESN</sequence>
<protein>
    <submittedName>
        <fullName evidence="1">Uncharacterized protein</fullName>
    </submittedName>
</protein>
<dbReference type="Proteomes" id="UP000019322">
    <property type="component" value="Chromosome"/>
</dbReference>
<accession>A0AA86AM34</accession>
<dbReference type="KEGG" id="smul:SMUL_1714"/>
<dbReference type="AlphaFoldDB" id="A0AA86AM34"/>
<dbReference type="RefSeq" id="WP_025344839.1">
    <property type="nucleotide sequence ID" value="NZ_CP007201.1"/>
</dbReference>
<gene>
    <name evidence="1" type="ORF">SMUL_1714</name>
</gene>
<proteinExistence type="predicted"/>
<dbReference type="EMBL" id="CP007201">
    <property type="protein sequence ID" value="AHJ12969.1"/>
    <property type="molecule type" value="Genomic_DNA"/>
</dbReference>
<name>A0AA86AM34_SULMK</name>